<feature type="transmembrane region" description="Helical" evidence="7">
    <location>
        <begin position="185"/>
        <end position="206"/>
    </location>
</feature>
<dbReference type="PROSITE" id="PS50109">
    <property type="entry name" value="HIS_KIN"/>
    <property type="match status" value="1"/>
</dbReference>
<dbReference type="InterPro" id="IPR003594">
    <property type="entry name" value="HATPase_dom"/>
</dbReference>
<comment type="catalytic activity">
    <reaction evidence="1">
        <text>ATP + protein L-histidine = ADP + protein N-phospho-L-histidine.</text>
        <dbReference type="EC" id="2.7.13.3"/>
    </reaction>
</comment>
<dbReference type="InterPro" id="IPR003661">
    <property type="entry name" value="HisK_dim/P_dom"/>
</dbReference>
<gene>
    <name evidence="10" type="ORF">DR871_000225</name>
</gene>
<evidence type="ECO:0000256" key="5">
    <source>
        <dbReference type="ARBA" id="ARBA00022777"/>
    </source>
</evidence>
<keyword evidence="7" id="KW-0812">Transmembrane</keyword>
<keyword evidence="7" id="KW-1133">Transmembrane helix</keyword>
<evidence type="ECO:0000313" key="11">
    <source>
        <dbReference type="Proteomes" id="UP000253235"/>
    </source>
</evidence>
<proteinExistence type="predicted"/>
<dbReference type="InterPro" id="IPR004358">
    <property type="entry name" value="Sig_transdc_His_kin-like_C"/>
</dbReference>
<dbReference type="SMART" id="SM00387">
    <property type="entry name" value="HATPase_c"/>
    <property type="match status" value="1"/>
</dbReference>
<protein>
    <recommendedName>
        <fullName evidence="2">histidine kinase</fullName>
        <ecNumber evidence="2">2.7.13.3</ecNumber>
    </recommendedName>
</protein>
<feature type="domain" description="PAC" evidence="9">
    <location>
        <begin position="300"/>
        <end position="351"/>
    </location>
</feature>
<evidence type="ECO:0000256" key="4">
    <source>
        <dbReference type="ARBA" id="ARBA00022679"/>
    </source>
</evidence>
<dbReference type="InterPro" id="IPR052162">
    <property type="entry name" value="Sensor_kinase/Photoreceptor"/>
</dbReference>
<evidence type="ECO:0000313" key="10">
    <source>
        <dbReference type="EMBL" id="RYJ52515.1"/>
    </source>
</evidence>
<dbReference type="SMART" id="SM00388">
    <property type="entry name" value="HisKA"/>
    <property type="match status" value="1"/>
</dbReference>
<keyword evidence="3" id="KW-0597">Phosphoprotein</keyword>
<evidence type="ECO:0000256" key="6">
    <source>
        <dbReference type="SAM" id="Coils"/>
    </source>
</evidence>
<evidence type="ECO:0000256" key="3">
    <source>
        <dbReference type="ARBA" id="ARBA00022553"/>
    </source>
</evidence>
<dbReference type="InterPro" id="IPR005467">
    <property type="entry name" value="His_kinase_dom"/>
</dbReference>
<keyword evidence="11" id="KW-1185">Reference proteome</keyword>
<dbReference type="Pfam" id="PF05227">
    <property type="entry name" value="CHASE3"/>
    <property type="match status" value="1"/>
</dbReference>
<dbReference type="Gene3D" id="3.30.450.20">
    <property type="entry name" value="PAS domain"/>
    <property type="match status" value="1"/>
</dbReference>
<dbReference type="EC" id="2.7.13.3" evidence="2"/>
<dbReference type="SUPFAM" id="SSF47384">
    <property type="entry name" value="Homodimeric domain of signal transducing histidine kinase"/>
    <property type="match status" value="1"/>
</dbReference>
<evidence type="ECO:0000256" key="7">
    <source>
        <dbReference type="SAM" id="Phobius"/>
    </source>
</evidence>
<dbReference type="CDD" id="cd19410">
    <property type="entry name" value="HK9-like_sensor"/>
    <property type="match status" value="1"/>
</dbReference>
<dbReference type="InterPro" id="IPR036097">
    <property type="entry name" value="HisK_dim/P_sf"/>
</dbReference>
<dbReference type="EMBL" id="QNVY02000001">
    <property type="protein sequence ID" value="RYJ52515.1"/>
    <property type="molecule type" value="Genomic_DNA"/>
</dbReference>
<dbReference type="RefSeq" id="WP_113665382.1">
    <property type="nucleotide sequence ID" value="NZ_QNVY02000001.1"/>
</dbReference>
<dbReference type="Pfam" id="PF02518">
    <property type="entry name" value="HATPase_c"/>
    <property type="match status" value="1"/>
</dbReference>
<evidence type="ECO:0000259" key="8">
    <source>
        <dbReference type="PROSITE" id="PS50109"/>
    </source>
</evidence>
<accession>A0A482TIE8</accession>
<keyword evidence="6" id="KW-0175">Coiled coil</keyword>
<feature type="transmembrane region" description="Helical" evidence="7">
    <location>
        <begin position="12"/>
        <end position="32"/>
    </location>
</feature>
<comment type="caution">
    <text evidence="10">The sequence shown here is derived from an EMBL/GenBank/DDBJ whole genome shotgun (WGS) entry which is preliminary data.</text>
</comment>
<dbReference type="Gene3D" id="3.30.565.10">
    <property type="entry name" value="Histidine kinase-like ATPase, C-terminal domain"/>
    <property type="match status" value="1"/>
</dbReference>
<dbReference type="InterPro" id="IPR013655">
    <property type="entry name" value="PAS_fold_3"/>
</dbReference>
<keyword evidence="4" id="KW-0808">Transferase</keyword>
<feature type="domain" description="Histidine kinase" evidence="8">
    <location>
        <begin position="369"/>
        <end position="596"/>
    </location>
</feature>
<name>A0A482TIE8_9FLAO</name>
<keyword evidence="7" id="KW-0472">Membrane</keyword>
<dbReference type="Proteomes" id="UP000253235">
    <property type="component" value="Unassembled WGS sequence"/>
</dbReference>
<organism evidence="10 11">
    <name type="scientific">Flavobacterium petrolei</name>
    <dbReference type="NCBI Taxonomy" id="2259594"/>
    <lineage>
        <taxon>Bacteria</taxon>
        <taxon>Pseudomonadati</taxon>
        <taxon>Bacteroidota</taxon>
        <taxon>Flavobacteriia</taxon>
        <taxon>Flavobacteriales</taxon>
        <taxon>Flavobacteriaceae</taxon>
        <taxon>Flavobacterium</taxon>
    </lineage>
</organism>
<dbReference type="SUPFAM" id="SSF55785">
    <property type="entry name" value="PYP-like sensor domain (PAS domain)"/>
    <property type="match status" value="1"/>
</dbReference>
<dbReference type="AlphaFoldDB" id="A0A482TIE8"/>
<feature type="coiled-coil region" evidence="6">
    <location>
        <begin position="436"/>
        <end position="463"/>
    </location>
</feature>
<dbReference type="Gene3D" id="2.10.70.100">
    <property type="match status" value="1"/>
</dbReference>
<dbReference type="InterPro" id="IPR036890">
    <property type="entry name" value="HATPase_C_sf"/>
</dbReference>
<keyword evidence="5 10" id="KW-0418">Kinase</keyword>
<evidence type="ECO:0000256" key="2">
    <source>
        <dbReference type="ARBA" id="ARBA00012438"/>
    </source>
</evidence>
<sequence length="596" mass="68491">MNYLQLHKSPLFLKIIFIISVAVIFFIGGITFKHITVLKKSSNYVSNSHEVNTELERLISFIKDAETGQRGYILTRDKKFLEPYLKSKNLVKKSFNEVSKLTKNSRTQQANLKKLLFFINKRQNYLSKTLYLTEQKNYDEKQLVSNLLIGKQAMDSIRLKIEDMMIAQKNLLNNRQKEYESTMNYTPLLIYLTLIVTLILITIAFIKMNRDLIILKSTINTLSVAIEASKLAEIVGGFGSWQYNLETHEYTFSDNEYRLLGCEPQSFTASVEEFYKFVHPDDLQHVIDNANIIPTDSILPPFTYRIIRKDGEVRYFRALGRVVTVASGEKTHIGTTSDVTEEMYAQNFIEERNRELESNNKELTAFNYIASHDLQEPLRKIETFLSRLVSKDYDNLSKSGQQYVSSIQSSAKRMRVLIEDLLQFSRTNKAEKVFEEANLNSLLDNAKQELAQVIEEKNGIIESNTLPTLHVIPFQIQQLFINLISNSLKYSKQDVAPVIKINSTLISAQEDNFLPNNNNNAKYYKITIEDNGIGFEQEYAKKIFILFNRLHNKNEYAGTGIGLAICKKIVENHKGFIVANAELNEGATFTIYIPAE</sequence>
<dbReference type="PANTHER" id="PTHR43304">
    <property type="entry name" value="PHYTOCHROME-LIKE PROTEIN CPH1"/>
    <property type="match status" value="1"/>
</dbReference>
<dbReference type="Pfam" id="PF00512">
    <property type="entry name" value="HisKA"/>
    <property type="match status" value="1"/>
</dbReference>
<evidence type="ECO:0000256" key="1">
    <source>
        <dbReference type="ARBA" id="ARBA00000085"/>
    </source>
</evidence>
<dbReference type="PROSITE" id="PS50113">
    <property type="entry name" value="PAC"/>
    <property type="match status" value="1"/>
</dbReference>
<dbReference type="PRINTS" id="PR00344">
    <property type="entry name" value="BCTRLSENSOR"/>
</dbReference>
<dbReference type="Pfam" id="PF08447">
    <property type="entry name" value="PAS_3"/>
    <property type="match status" value="1"/>
</dbReference>
<dbReference type="InterPro" id="IPR000700">
    <property type="entry name" value="PAS-assoc_C"/>
</dbReference>
<dbReference type="OrthoDB" id="9124519at2"/>
<dbReference type="SUPFAM" id="SSF55874">
    <property type="entry name" value="ATPase domain of HSP90 chaperone/DNA topoisomerase II/histidine kinase"/>
    <property type="match status" value="1"/>
</dbReference>
<evidence type="ECO:0000259" key="9">
    <source>
        <dbReference type="PROSITE" id="PS50113"/>
    </source>
</evidence>
<dbReference type="CDD" id="cd00082">
    <property type="entry name" value="HisKA"/>
    <property type="match status" value="1"/>
</dbReference>
<reference evidence="10 11" key="1">
    <citation type="submission" date="2019-01" db="EMBL/GenBank/DDBJ databases">
        <title>Flavobacterium sp. nov. isolated from arctic soil.</title>
        <authorList>
            <person name="Kim D.-U."/>
        </authorList>
    </citation>
    <scope>NUCLEOTIDE SEQUENCE [LARGE SCALE GENOMIC DNA]</scope>
    <source>
        <strain evidence="10 11">Kopri-42</strain>
    </source>
</reference>
<dbReference type="Gene3D" id="1.10.287.130">
    <property type="match status" value="1"/>
</dbReference>
<dbReference type="InterPro" id="IPR007891">
    <property type="entry name" value="CHASE3"/>
</dbReference>
<dbReference type="InterPro" id="IPR035965">
    <property type="entry name" value="PAS-like_dom_sf"/>
</dbReference>
<dbReference type="PANTHER" id="PTHR43304:SF1">
    <property type="entry name" value="PAC DOMAIN-CONTAINING PROTEIN"/>
    <property type="match status" value="1"/>
</dbReference>
<dbReference type="GO" id="GO:0000155">
    <property type="term" value="F:phosphorelay sensor kinase activity"/>
    <property type="evidence" value="ECO:0007669"/>
    <property type="project" value="InterPro"/>
</dbReference>